<evidence type="ECO:0000256" key="1">
    <source>
        <dbReference type="ARBA" id="ARBA00004167"/>
    </source>
</evidence>
<evidence type="ECO:0000259" key="5">
    <source>
        <dbReference type="Pfam" id="PF25954"/>
    </source>
</evidence>
<keyword evidence="4" id="KW-0472">Membrane</keyword>
<evidence type="ECO:0000313" key="6">
    <source>
        <dbReference type="EMBL" id="EQD32464.1"/>
    </source>
</evidence>
<dbReference type="PANTHER" id="PTHR30386:SF26">
    <property type="entry name" value="TRANSPORT PROTEIN COMB"/>
    <property type="match status" value="1"/>
</dbReference>
<dbReference type="InterPro" id="IPR058792">
    <property type="entry name" value="Beta-barrel_RND_2"/>
</dbReference>
<comment type="caution">
    <text evidence="6">The sequence shown here is derived from an EMBL/GenBank/DDBJ whole genome shotgun (WGS) entry which is preliminary data.</text>
</comment>
<dbReference type="GO" id="GO:0016020">
    <property type="term" value="C:membrane"/>
    <property type="evidence" value="ECO:0007669"/>
    <property type="project" value="UniProtKB-SubCell"/>
</dbReference>
<organism evidence="6">
    <name type="scientific">mine drainage metagenome</name>
    <dbReference type="NCBI Taxonomy" id="410659"/>
    <lineage>
        <taxon>unclassified sequences</taxon>
        <taxon>metagenomes</taxon>
        <taxon>ecological metagenomes</taxon>
    </lineage>
</organism>
<evidence type="ECO:0000256" key="3">
    <source>
        <dbReference type="ARBA" id="ARBA00022989"/>
    </source>
</evidence>
<dbReference type="InterPro" id="IPR050739">
    <property type="entry name" value="MFP"/>
</dbReference>
<protein>
    <submittedName>
        <fullName evidence="6">Secretion protein HlyD family protein</fullName>
    </submittedName>
</protein>
<reference evidence="6" key="1">
    <citation type="submission" date="2013-08" db="EMBL/GenBank/DDBJ databases">
        <authorList>
            <person name="Mendez C."/>
            <person name="Richter M."/>
            <person name="Ferrer M."/>
            <person name="Sanchez J."/>
        </authorList>
    </citation>
    <scope>NUCLEOTIDE SEQUENCE</scope>
</reference>
<evidence type="ECO:0000256" key="4">
    <source>
        <dbReference type="ARBA" id="ARBA00023136"/>
    </source>
</evidence>
<accession>T0ZUW4</accession>
<dbReference type="Pfam" id="PF25954">
    <property type="entry name" value="Beta-barrel_RND_2"/>
    <property type="match status" value="1"/>
</dbReference>
<sequence>VSLVDPNDTWVTAKVKETRMGHVRIGQKVDITIDAFPDRKFHGHVFQILPTSAAAISLLPPENASGTFVKVTQRVPVRIAVDDGKGIVLRPGLSSEIRIHIRDGSPW</sequence>
<gene>
    <name evidence="6" type="ORF">B1A_19495</name>
</gene>
<dbReference type="Gene3D" id="2.40.30.170">
    <property type="match status" value="1"/>
</dbReference>
<dbReference type="PANTHER" id="PTHR30386">
    <property type="entry name" value="MEMBRANE FUSION SUBUNIT OF EMRAB-TOLC MULTIDRUG EFFLUX PUMP"/>
    <property type="match status" value="1"/>
</dbReference>
<feature type="non-terminal residue" evidence="6">
    <location>
        <position position="1"/>
    </location>
</feature>
<name>T0ZUW4_9ZZZZ</name>
<evidence type="ECO:0000256" key="2">
    <source>
        <dbReference type="ARBA" id="ARBA00022692"/>
    </source>
</evidence>
<reference evidence="6" key="2">
    <citation type="journal article" date="2014" name="ISME J.">
        <title>Microbial stratification in low pH oxic and suboxic macroscopic growths along an acid mine drainage.</title>
        <authorList>
            <person name="Mendez-Garcia C."/>
            <person name="Mesa V."/>
            <person name="Sprenger R.R."/>
            <person name="Richter M."/>
            <person name="Diez M.S."/>
            <person name="Solano J."/>
            <person name="Bargiela R."/>
            <person name="Golyshina O.V."/>
            <person name="Manteca A."/>
            <person name="Ramos J.L."/>
            <person name="Gallego J.R."/>
            <person name="Llorente I."/>
            <person name="Martins Dos Santos V.A."/>
            <person name="Jensen O.N."/>
            <person name="Pelaez A.I."/>
            <person name="Sanchez J."/>
            <person name="Ferrer M."/>
        </authorList>
    </citation>
    <scope>NUCLEOTIDE SEQUENCE</scope>
</reference>
<feature type="domain" description="CusB-like beta-barrel" evidence="5">
    <location>
        <begin position="10"/>
        <end position="53"/>
    </location>
</feature>
<proteinExistence type="predicted"/>
<dbReference type="EMBL" id="AUZX01014382">
    <property type="protein sequence ID" value="EQD32464.1"/>
    <property type="molecule type" value="Genomic_DNA"/>
</dbReference>
<dbReference type="AlphaFoldDB" id="T0ZUW4"/>
<keyword evidence="2" id="KW-0812">Transmembrane</keyword>
<comment type="subcellular location">
    <subcellularLocation>
        <location evidence="1">Membrane</location>
        <topology evidence="1">Single-pass membrane protein</topology>
    </subcellularLocation>
</comment>
<keyword evidence="3" id="KW-1133">Transmembrane helix</keyword>
<dbReference type="GO" id="GO:0055085">
    <property type="term" value="P:transmembrane transport"/>
    <property type="evidence" value="ECO:0007669"/>
    <property type="project" value="InterPro"/>
</dbReference>